<name>E8U787_DEIML</name>
<protein>
    <submittedName>
        <fullName evidence="3">Glycoside hydrolase 15-related protein</fullName>
    </submittedName>
</protein>
<feature type="domain" description="GH15-like" evidence="1">
    <location>
        <begin position="216"/>
        <end position="512"/>
    </location>
</feature>
<dbReference type="PANTHER" id="PTHR31616">
    <property type="entry name" value="TREHALASE"/>
    <property type="match status" value="1"/>
</dbReference>
<proteinExistence type="predicted"/>
<evidence type="ECO:0000313" key="4">
    <source>
        <dbReference type="Proteomes" id="UP000008635"/>
    </source>
</evidence>
<reference evidence="3 4" key="1">
    <citation type="journal article" date="2011" name="Stand. Genomic Sci.">
        <title>Complete genome sequence of Deinococcus maricopensis type strain (LB-34).</title>
        <authorList>
            <person name="Pukall R."/>
            <person name="Zeytun A."/>
            <person name="Lucas S."/>
            <person name="Lapidus A."/>
            <person name="Hammon N."/>
            <person name="Deshpande S."/>
            <person name="Nolan M."/>
            <person name="Cheng J.F."/>
            <person name="Pitluck S."/>
            <person name="Liolios K."/>
            <person name="Pagani I."/>
            <person name="Mikhailova N."/>
            <person name="Ivanova N."/>
            <person name="Mavromatis K."/>
            <person name="Pati A."/>
            <person name="Tapia R."/>
            <person name="Han C."/>
            <person name="Goodwin L."/>
            <person name="Chen A."/>
            <person name="Palaniappan K."/>
            <person name="Land M."/>
            <person name="Hauser L."/>
            <person name="Chang Y.J."/>
            <person name="Jeffries C.D."/>
            <person name="Brambilla E.M."/>
            <person name="Rohde M."/>
            <person name="Goker M."/>
            <person name="Detter J.C."/>
            <person name="Woyke T."/>
            <person name="Bristow J."/>
            <person name="Eisen J.A."/>
            <person name="Markowitz V."/>
            <person name="Hugenholtz P."/>
            <person name="Kyrpides N.C."/>
            <person name="Klenk H.P."/>
        </authorList>
    </citation>
    <scope>NUCLEOTIDE SEQUENCE [LARGE SCALE GENOMIC DNA]</scope>
    <source>
        <strain evidence="4">DSM 21211 / LMG 22137 / NRRL B-23946 / LB-34</strain>
    </source>
</reference>
<dbReference type="Proteomes" id="UP000008635">
    <property type="component" value="Chromosome"/>
</dbReference>
<dbReference type="Gene3D" id="1.50.10.10">
    <property type="match status" value="1"/>
</dbReference>
<reference evidence="4" key="2">
    <citation type="submission" date="2011-01" db="EMBL/GenBank/DDBJ databases">
        <title>The complete genome of Deinococcus maricopensis DSM 21211.</title>
        <authorList>
            <consortium name="US DOE Joint Genome Institute (JGI-PGF)"/>
            <person name="Lucas S."/>
            <person name="Copeland A."/>
            <person name="Lapidus A."/>
            <person name="Goodwin L."/>
            <person name="Pitluck S."/>
            <person name="Kyrpides N."/>
            <person name="Mavromatis K."/>
            <person name="Pagani I."/>
            <person name="Ivanova N."/>
            <person name="Ovchinnikova G."/>
            <person name="Zeytun A."/>
            <person name="Detter J.C."/>
            <person name="Han C."/>
            <person name="Land M."/>
            <person name="Hauser L."/>
            <person name="Markowitz V."/>
            <person name="Cheng J.-F."/>
            <person name="Hugenholtz P."/>
            <person name="Woyke T."/>
            <person name="Wu D."/>
            <person name="Pukall R."/>
            <person name="Gehrich-Schroeter G."/>
            <person name="Brambilla E."/>
            <person name="Klenk H.-P."/>
            <person name="Eisen J.A."/>
        </authorList>
    </citation>
    <scope>NUCLEOTIDE SEQUENCE [LARGE SCALE GENOMIC DNA]</scope>
    <source>
        <strain evidence="4">DSM 21211 / LMG 22137 / NRRL B-23946 / LB-34</strain>
    </source>
</reference>
<feature type="domain" description="GH15-like" evidence="1">
    <location>
        <begin position="522"/>
        <end position="566"/>
    </location>
</feature>
<evidence type="ECO:0000259" key="2">
    <source>
        <dbReference type="Pfam" id="PF19291"/>
    </source>
</evidence>
<gene>
    <name evidence="3" type="ordered locus">Deima_1275</name>
</gene>
<dbReference type="InterPro" id="IPR045582">
    <property type="entry name" value="Trehalase-like_N"/>
</dbReference>
<dbReference type="Pfam" id="PF19291">
    <property type="entry name" value="TREH_N"/>
    <property type="match status" value="1"/>
</dbReference>
<dbReference type="InterPro" id="IPR012341">
    <property type="entry name" value="6hp_glycosidase-like_sf"/>
</dbReference>
<dbReference type="SUPFAM" id="SSF48208">
    <property type="entry name" value="Six-hairpin glycosidases"/>
    <property type="match status" value="1"/>
</dbReference>
<dbReference type="eggNOG" id="COG3387">
    <property type="taxonomic scope" value="Bacteria"/>
</dbReference>
<dbReference type="HOGENOM" id="CLU_010399_3_1_0"/>
<dbReference type="InterPro" id="IPR008928">
    <property type="entry name" value="6-hairpin_glycosidase_sf"/>
</dbReference>
<dbReference type="PANTHER" id="PTHR31616:SF0">
    <property type="entry name" value="GLUCAN 1,4-ALPHA-GLUCOSIDASE"/>
    <property type="match status" value="1"/>
</dbReference>
<dbReference type="KEGG" id="dmr:Deima_1275"/>
<dbReference type="GO" id="GO:0004553">
    <property type="term" value="F:hydrolase activity, hydrolyzing O-glycosyl compounds"/>
    <property type="evidence" value="ECO:0007669"/>
    <property type="project" value="UniProtKB-ARBA"/>
</dbReference>
<organism evidence="3 4">
    <name type="scientific">Deinococcus maricopensis (strain DSM 21211 / LMG 22137 / NRRL B-23946 / LB-34)</name>
    <dbReference type="NCBI Taxonomy" id="709986"/>
    <lineage>
        <taxon>Bacteria</taxon>
        <taxon>Thermotogati</taxon>
        <taxon>Deinococcota</taxon>
        <taxon>Deinococci</taxon>
        <taxon>Deinococcales</taxon>
        <taxon>Deinococcaceae</taxon>
        <taxon>Deinococcus</taxon>
    </lineage>
</organism>
<dbReference type="AlphaFoldDB" id="E8U787"/>
<dbReference type="STRING" id="709986.Deima_1275"/>
<feature type="domain" description="Trehalase-like N-terminal" evidence="2">
    <location>
        <begin position="9"/>
        <end position="132"/>
    </location>
</feature>
<dbReference type="RefSeq" id="WP_013556431.1">
    <property type="nucleotide sequence ID" value="NC_014958.1"/>
</dbReference>
<evidence type="ECO:0000313" key="3">
    <source>
        <dbReference type="EMBL" id="ADV66926.1"/>
    </source>
</evidence>
<sequence length="583" mass="64014">MHDPDAPRVPLRDLALISDRRTGALITRDAQVLWYAPDRFEAPTLLAGLLDADQGGTWTLHADGLTPERRAYHADSAVLHTHLNGPHGPLTITDFLPYAPGTPRGLARLLSPAPTPLTLTLHAAPNYARTPAHPRLLTPHAAHLHGNLHLYASHPLRLDGPRVHQDVPAGERGWAFLATRPTAHMDGAQLNAWHDATVRAWAALGTTPDHGAYTAAVRAALRALRMLTDEDSGGVLAAPTFGLPEVPGGPANWDYRYVWLRDAGMIVSALTRLGAPREGERFLDFVCGHVPETRDLPRAPFTTASGQPVPTEQTLRLRGYAGSHPVRVGNDARQQLQLDAYGNVLLAAKLVYERTPDRPHWGVVRRLARFLADHWHEDDAGIWEERTPRPYVAGKVIAACALERIAPYSTDPHERATWQGAARAIRTWVATHGLTRDGAYAYVAGQDHVDITAALYPVWGYCAPDTPEMLATAEALERDRQRGHLYWRTIHDDAYQQQHEGAFLAGTFWMAQYWVMRDPARARTIIDAALRHASDLGLLAEEADPDSGALWGNYPQSFVHAALIGAVIDLRAAEARGAHPTPS</sequence>
<keyword evidence="4" id="KW-1185">Reference proteome</keyword>
<evidence type="ECO:0000259" key="1">
    <source>
        <dbReference type="Pfam" id="PF00723"/>
    </source>
</evidence>
<dbReference type="EMBL" id="CP002454">
    <property type="protein sequence ID" value="ADV66926.1"/>
    <property type="molecule type" value="Genomic_DNA"/>
</dbReference>
<dbReference type="GO" id="GO:0005975">
    <property type="term" value="P:carbohydrate metabolic process"/>
    <property type="evidence" value="ECO:0007669"/>
    <property type="project" value="InterPro"/>
</dbReference>
<dbReference type="InterPro" id="IPR011613">
    <property type="entry name" value="GH15-like"/>
</dbReference>
<keyword evidence="3" id="KW-0378">Hydrolase</keyword>
<accession>E8U787</accession>
<dbReference type="Pfam" id="PF00723">
    <property type="entry name" value="Glyco_hydro_15"/>
    <property type="match status" value="2"/>
</dbReference>
<dbReference type="OrthoDB" id="3902805at2"/>